<evidence type="ECO:0000313" key="1">
    <source>
        <dbReference type="EMBL" id="DAF62296.1"/>
    </source>
</evidence>
<reference evidence="1" key="1">
    <citation type="journal article" date="2021" name="Proc. Natl. Acad. Sci. U.S.A.">
        <title>A Catalog of Tens of Thousands of Viruses from Human Metagenomes Reveals Hidden Associations with Chronic Diseases.</title>
        <authorList>
            <person name="Tisza M.J."/>
            <person name="Buck C.B."/>
        </authorList>
    </citation>
    <scope>NUCLEOTIDE SEQUENCE</scope>
    <source>
        <strain evidence="1">CtIty1</strain>
    </source>
</reference>
<sequence length="30" mass="3458">MFILIVTLNTQSFPKELVLLRGFSISLTYL</sequence>
<proteinExistence type="predicted"/>
<protein>
    <submittedName>
        <fullName evidence="1">Uncharacterized protein</fullName>
    </submittedName>
</protein>
<accession>A0A8S5TGM5</accession>
<dbReference type="EMBL" id="BK032823">
    <property type="protein sequence ID" value="DAF62296.1"/>
    <property type="molecule type" value="Genomic_DNA"/>
</dbReference>
<organism evidence="1">
    <name type="scientific">Myoviridae sp. ctIty1</name>
    <dbReference type="NCBI Taxonomy" id="2827673"/>
    <lineage>
        <taxon>Viruses</taxon>
        <taxon>Duplodnaviria</taxon>
        <taxon>Heunggongvirae</taxon>
        <taxon>Uroviricota</taxon>
        <taxon>Caudoviricetes</taxon>
    </lineage>
</organism>
<name>A0A8S5TGM5_9CAUD</name>